<protein>
    <recommendedName>
        <fullName evidence="3">DUF2273 domain-containing protein</fullName>
    </recommendedName>
</protein>
<evidence type="ECO:0000313" key="1">
    <source>
        <dbReference type="EMBL" id="GAC80417.1"/>
    </source>
</evidence>
<name>M3UXE7_GORML</name>
<keyword evidence="2" id="KW-1185">Reference proteome</keyword>
<accession>M3UXE7</accession>
<proteinExistence type="predicted"/>
<reference evidence="1 2" key="1">
    <citation type="submission" date="2013-02" db="EMBL/GenBank/DDBJ databases">
        <title>Whole genome shotgun sequence of Gordonia malaquae NBRC 108250.</title>
        <authorList>
            <person name="Yoshida I."/>
            <person name="Hosoyama A."/>
            <person name="Tsuchikane K."/>
            <person name="Ando Y."/>
            <person name="Baba S."/>
            <person name="Ohji S."/>
            <person name="Hamada M."/>
            <person name="Tamura T."/>
            <person name="Yamazoe A."/>
            <person name="Yamazaki S."/>
            <person name="Fujita N."/>
        </authorList>
    </citation>
    <scope>NUCLEOTIDE SEQUENCE [LARGE SCALE GENOMIC DNA]</scope>
    <source>
        <strain evidence="1 2">NBRC 108250</strain>
    </source>
</reference>
<organism evidence="1 2">
    <name type="scientific">Gordonia malaquae NBRC 108250</name>
    <dbReference type="NCBI Taxonomy" id="1223542"/>
    <lineage>
        <taxon>Bacteria</taxon>
        <taxon>Bacillati</taxon>
        <taxon>Actinomycetota</taxon>
        <taxon>Actinomycetes</taxon>
        <taxon>Mycobacteriales</taxon>
        <taxon>Gordoniaceae</taxon>
        <taxon>Gordonia</taxon>
    </lineage>
</organism>
<dbReference type="EMBL" id="BAOP01000017">
    <property type="protein sequence ID" value="GAC80417.1"/>
    <property type="molecule type" value="Genomic_DNA"/>
</dbReference>
<evidence type="ECO:0000313" key="2">
    <source>
        <dbReference type="Proteomes" id="UP000035009"/>
    </source>
</evidence>
<dbReference type="STRING" id="410332.SAMN04488550_0222"/>
<dbReference type="InterPro" id="IPR018730">
    <property type="entry name" value="DUF2273"/>
</dbReference>
<dbReference type="eggNOG" id="ENOG5033BMS">
    <property type="taxonomic scope" value="Bacteria"/>
</dbReference>
<dbReference type="Proteomes" id="UP000035009">
    <property type="component" value="Unassembled WGS sequence"/>
</dbReference>
<dbReference type="AlphaFoldDB" id="M3UXE7"/>
<dbReference type="OrthoDB" id="4382132at2"/>
<dbReference type="RefSeq" id="WP_008379423.1">
    <property type="nucleotide sequence ID" value="NZ_BAOP01000017.1"/>
</dbReference>
<gene>
    <name evidence="1" type="ORF">GM1_017_00760</name>
</gene>
<evidence type="ECO:0008006" key="3">
    <source>
        <dbReference type="Google" id="ProtNLM"/>
    </source>
</evidence>
<sequence length="60" mass="5999">MKNNAVIGLFAGLLLAIAATTGGFWGLIVALVLGAIGTVVGLHRDGVIDLGAVVRSRGRG</sequence>
<dbReference type="Pfam" id="PF10031">
    <property type="entry name" value="DUF2273"/>
    <property type="match status" value="1"/>
</dbReference>
<comment type="caution">
    <text evidence="1">The sequence shown here is derived from an EMBL/GenBank/DDBJ whole genome shotgun (WGS) entry which is preliminary data.</text>
</comment>